<gene>
    <name evidence="1" type="ORF">Pmgp_00267</name>
</gene>
<organism evidence="1 2">
    <name type="scientific">Pelotomaculum propionicicum</name>
    <dbReference type="NCBI Taxonomy" id="258475"/>
    <lineage>
        <taxon>Bacteria</taxon>
        <taxon>Bacillati</taxon>
        <taxon>Bacillota</taxon>
        <taxon>Clostridia</taxon>
        <taxon>Eubacteriales</taxon>
        <taxon>Desulfotomaculaceae</taxon>
        <taxon>Pelotomaculum</taxon>
    </lineage>
</organism>
<sequence>MHVVDRLVSFFNPEKGLKRIGARNIMQILNSGYSESGGSYRKKSMKGWRARSSSPQADIDMNLDTLRQRSRDLFMSGALGRSAIVTPRTNVVGAGLRLKSRIDYDFLGITRERADQWERKTEREFSLWADSRFCDALRLNNFYEMQGILFMSALLNGDGWVAIKQGDIQRYFPYALRLHLFEADRVSTPDTFALTGIQGRNRDNGNRIYSGVEIDDNGAAVAYWISNHYPYDPANPYWKYGWNRVEAFGQLTGQPNILQIMDTERCEQYRGVPYLAPVLEAIKQISRYTEAELTAAIITGFFTVFIKEGQAPAADGLGGLVEAIPEGEKIDLDPNDFELGAGTINALPPGYSVDAMDPKRPANNFDAFVTSLSRHIGGALELPYELLLKSFTASYSASRAALLEAWKAFRMRRTWFASDFCQPVYELWLAEAVARGRINAPGYFNDPLIAKAWARTEWHGPAQGQLDPVKEVDAAQKRVENAFSTHEQEAMELNGSDFDKNVEQLELERKMMEKAGLLQSKATASPFIEQPIMPQGGGSNTG</sequence>
<dbReference type="NCBIfam" id="TIGR01539">
    <property type="entry name" value="portal_lambda"/>
    <property type="match status" value="1"/>
</dbReference>
<dbReference type="GO" id="GO:0005198">
    <property type="term" value="F:structural molecule activity"/>
    <property type="evidence" value="ECO:0007669"/>
    <property type="project" value="InterPro"/>
</dbReference>
<accession>A0A4Y7RX04</accession>
<dbReference type="OrthoDB" id="9770450at2"/>
<dbReference type="InterPro" id="IPR006429">
    <property type="entry name" value="Phage_lambda_portal"/>
</dbReference>
<dbReference type="AlphaFoldDB" id="A0A4Y7RX04"/>
<dbReference type="GO" id="GO:0019068">
    <property type="term" value="P:virion assembly"/>
    <property type="evidence" value="ECO:0007669"/>
    <property type="project" value="InterPro"/>
</dbReference>
<keyword evidence="2" id="KW-1185">Reference proteome</keyword>
<evidence type="ECO:0008006" key="3">
    <source>
        <dbReference type="Google" id="ProtNLM"/>
    </source>
</evidence>
<evidence type="ECO:0000313" key="2">
    <source>
        <dbReference type="Proteomes" id="UP000297597"/>
    </source>
</evidence>
<dbReference type="Pfam" id="PF05136">
    <property type="entry name" value="Phage_portal_2"/>
    <property type="match status" value="1"/>
</dbReference>
<name>A0A4Y7RX04_9FIRM</name>
<proteinExistence type="predicted"/>
<dbReference type="EMBL" id="QFFZ01000002">
    <property type="protein sequence ID" value="TEB13373.1"/>
    <property type="molecule type" value="Genomic_DNA"/>
</dbReference>
<protein>
    <recommendedName>
        <fullName evidence="3">Phage portal protein, lambda family</fullName>
    </recommendedName>
</protein>
<dbReference type="RefSeq" id="WP_134212166.1">
    <property type="nucleotide sequence ID" value="NZ_QFFZ01000002.1"/>
</dbReference>
<comment type="caution">
    <text evidence="1">The sequence shown here is derived from an EMBL/GenBank/DDBJ whole genome shotgun (WGS) entry which is preliminary data.</text>
</comment>
<reference evidence="1 2" key="1">
    <citation type="journal article" date="2018" name="Environ. Microbiol.">
        <title>Novel energy conservation strategies and behaviour of Pelotomaculum schinkii driving syntrophic propionate catabolism.</title>
        <authorList>
            <person name="Hidalgo-Ahumada C.A.P."/>
            <person name="Nobu M.K."/>
            <person name="Narihiro T."/>
            <person name="Tamaki H."/>
            <person name="Liu W.T."/>
            <person name="Kamagata Y."/>
            <person name="Stams A.J.M."/>
            <person name="Imachi H."/>
            <person name="Sousa D.Z."/>
        </authorList>
    </citation>
    <scope>NUCLEOTIDE SEQUENCE [LARGE SCALE GENOMIC DNA]</scope>
    <source>
        <strain evidence="1 2">MGP</strain>
    </source>
</reference>
<dbReference type="Proteomes" id="UP000297597">
    <property type="component" value="Unassembled WGS sequence"/>
</dbReference>
<evidence type="ECO:0000313" key="1">
    <source>
        <dbReference type="EMBL" id="TEB13373.1"/>
    </source>
</evidence>